<feature type="modified residue" description="Glycine radical" evidence="3">
    <location>
        <position position="791"/>
    </location>
</feature>
<dbReference type="PROSITE" id="PS00850">
    <property type="entry name" value="GLY_RADICAL_1"/>
    <property type="match status" value="1"/>
</dbReference>
<dbReference type="PROSITE" id="PS51554">
    <property type="entry name" value="PFL"/>
    <property type="match status" value="1"/>
</dbReference>
<evidence type="ECO:0000256" key="2">
    <source>
        <dbReference type="ARBA" id="ARBA00023239"/>
    </source>
</evidence>
<dbReference type="GO" id="GO:0016829">
    <property type="term" value="F:lyase activity"/>
    <property type="evidence" value="ECO:0007669"/>
    <property type="project" value="UniProtKB-KW"/>
</dbReference>
<evidence type="ECO:0000256" key="1">
    <source>
        <dbReference type="ARBA" id="ARBA00022818"/>
    </source>
</evidence>
<dbReference type="SUPFAM" id="SSF51998">
    <property type="entry name" value="PFL-like glycyl radical enzymes"/>
    <property type="match status" value="1"/>
</dbReference>
<dbReference type="InterPro" id="IPR004184">
    <property type="entry name" value="PFL_dom"/>
</dbReference>
<dbReference type="AlphaFoldDB" id="A0A6I6EZP4"/>
<dbReference type="Gene3D" id="3.20.70.20">
    <property type="match status" value="1"/>
</dbReference>
<reference evidence="6 7" key="1">
    <citation type="submission" date="2019-12" db="EMBL/GenBank/DDBJ databases">
        <title>Genome sequenceing of Clostridium bovifaecis.</title>
        <authorList>
            <person name="Yao Y."/>
        </authorList>
    </citation>
    <scope>NUCLEOTIDE SEQUENCE [LARGE SCALE GENOMIC DNA]</scope>
    <source>
        <strain evidence="6 7">BXX</strain>
    </source>
</reference>
<name>A0A6I6EZP4_9CLOT</name>
<dbReference type="NCBIfam" id="TIGR01774">
    <property type="entry name" value="PFL2-3"/>
    <property type="match status" value="1"/>
</dbReference>
<dbReference type="InterPro" id="IPR051215">
    <property type="entry name" value="GRE"/>
</dbReference>
<evidence type="ECO:0000259" key="4">
    <source>
        <dbReference type="PROSITE" id="PS51149"/>
    </source>
</evidence>
<gene>
    <name evidence="6" type="ORF">GOM49_04530</name>
</gene>
<dbReference type="Proteomes" id="UP000422764">
    <property type="component" value="Chromosome"/>
</dbReference>
<keyword evidence="2" id="KW-0456">Lyase</keyword>
<evidence type="ECO:0000256" key="3">
    <source>
        <dbReference type="PROSITE-ProRule" id="PRU00493"/>
    </source>
</evidence>
<keyword evidence="7" id="KW-1185">Reference proteome</keyword>
<dbReference type="PANTHER" id="PTHR43641:SF2">
    <property type="entry name" value="DEHYDRATASE YBIW-RELATED"/>
    <property type="match status" value="1"/>
</dbReference>
<evidence type="ECO:0000313" key="7">
    <source>
        <dbReference type="Proteomes" id="UP000422764"/>
    </source>
</evidence>
<organism evidence="6 7">
    <name type="scientific">Clostridium bovifaecis</name>
    <dbReference type="NCBI Taxonomy" id="2184719"/>
    <lineage>
        <taxon>Bacteria</taxon>
        <taxon>Bacillati</taxon>
        <taxon>Bacillota</taxon>
        <taxon>Clostridia</taxon>
        <taxon>Eubacteriales</taxon>
        <taxon>Clostridiaceae</taxon>
        <taxon>Clostridium</taxon>
    </lineage>
</organism>
<dbReference type="PROSITE" id="PS51149">
    <property type="entry name" value="GLY_RADICAL_2"/>
    <property type="match status" value="1"/>
</dbReference>
<proteinExistence type="predicted"/>
<dbReference type="InterPro" id="IPR001150">
    <property type="entry name" value="Gly_radical"/>
</dbReference>
<dbReference type="EMBL" id="CP046522">
    <property type="protein sequence ID" value="QGU94464.1"/>
    <property type="molecule type" value="Genomic_DNA"/>
</dbReference>
<feature type="domain" description="Glycine radical" evidence="4">
    <location>
        <begin position="695"/>
        <end position="816"/>
    </location>
</feature>
<accession>A0A6I6EZP4</accession>
<dbReference type="Pfam" id="PF01228">
    <property type="entry name" value="Gly_radical"/>
    <property type="match status" value="1"/>
</dbReference>
<dbReference type="CDD" id="cd01677">
    <property type="entry name" value="PFL2_DhaB_BssA"/>
    <property type="match status" value="1"/>
</dbReference>
<feature type="domain" description="PFL" evidence="5">
    <location>
        <begin position="28"/>
        <end position="688"/>
    </location>
</feature>
<sequence length="816" mass="91836">MEKSYKFHLVPNWDEQFDILAHDFTPSKRIQSNVDYVSKHHSEIDPERAMLVTESYKATENQPMYLRRAKALYKFLEEKTIYIKPDELVVGNLAFKPLSSMIYPEYSYDWIIDEMENQPFDQRELEPYIISEETKEKLRSIKDYWLGNTVFDRTNSILPEEVKTSLAVNVFDVGNYITGGIGHFTCAYDKAIDRGLFSIRKEILDRKASLDKADPDYADKVTLYDSLVISIDAVEVFAKRYAKLARKLAEKETDEQRKWELTMIAENCERVPMYPARTFWEACQSFWFIQIVIQIESNGHSISPGRWDQYMYPYYKADVESGLLTKREAQELVDSVWVKLGETEKIKSTPVTKSFSGACKSQNLQAGGLTRDGLDATNDLSYIVLNASGRTKMCEPAISVRLSVKNPDSLWEKAIEVNKLGIGMPAFYNDEVTIQMLLNRGVTLEDARDFSIVGCVEPDVPGKTYAWHDSGFFNLLRCLELALNDGYPMGPAYKKYGRVGVATGKLTDMKSIEDVKEAYKKQVEYFADLIVLANNVEDKVHQEMAPVLLPTLLIDPCIEKGIGVSHGGAKYNFTGPQGIAISNVADSLAAIDTMVFKDKKVTAEELYKALLNNWKGHEVLQQKMLQCPHFGNDDDYVDELGHFAAIVYCKAIENRPNARGGIFQPGLYPVSANIPFGETTWASADGREAGVALADGISPVHGRDVNGPTAALKSVAKVDHVIASNGTLLNQKYHPSALSGIEGNRNFMNAMKVYFEKGGFHNQVNVVSADTLRDAQKHPEKYKNLVVRVAGYSAYFVRLGPALQNDIIERTEFIMA</sequence>
<protein>
    <submittedName>
        <fullName evidence="6">Formate C-acetyltransferase/glycerol dehydratase family glycyl radical enzyme</fullName>
    </submittedName>
</protein>
<keyword evidence="1 3" id="KW-0556">Organic radical</keyword>
<dbReference type="InterPro" id="IPR019777">
    <property type="entry name" value="Form_AcTrfase_GR_CS"/>
</dbReference>
<dbReference type="InterPro" id="IPR010098">
    <property type="entry name" value="PFL2/GDeHydtase_fam"/>
</dbReference>
<dbReference type="PANTHER" id="PTHR43641">
    <property type="entry name" value="FORMATE ACETYLTRANSFERASE 3-RELATED"/>
    <property type="match status" value="1"/>
</dbReference>
<dbReference type="GO" id="GO:0016740">
    <property type="term" value="F:transferase activity"/>
    <property type="evidence" value="ECO:0007669"/>
    <property type="project" value="UniProtKB-KW"/>
</dbReference>
<evidence type="ECO:0000259" key="5">
    <source>
        <dbReference type="PROSITE" id="PS51554"/>
    </source>
</evidence>
<dbReference type="GO" id="GO:0005829">
    <property type="term" value="C:cytosol"/>
    <property type="evidence" value="ECO:0007669"/>
    <property type="project" value="TreeGrafter"/>
</dbReference>
<dbReference type="Pfam" id="PF02901">
    <property type="entry name" value="PFL-like"/>
    <property type="match status" value="1"/>
</dbReference>
<keyword evidence="6" id="KW-0808">Transferase</keyword>
<evidence type="ECO:0000313" key="6">
    <source>
        <dbReference type="EMBL" id="QGU94464.1"/>
    </source>
</evidence>